<dbReference type="AlphaFoldDB" id="M2ZL43"/>
<dbReference type="Gene3D" id="3.90.1750.20">
    <property type="entry name" value="Putative Large Serine Recombinase, Chain B, Domain 2"/>
    <property type="match status" value="1"/>
</dbReference>
<dbReference type="InterPro" id="IPR011109">
    <property type="entry name" value="DNA_bind_recombinase_dom"/>
</dbReference>
<proteinExistence type="predicted"/>
<dbReference type="STRING" id="1244869.H261_20592"/>
<dbReference type="PANTHER" id="PTHR30461">
    <property type="entry name" value="DNA-INVERTASE FROM LAMBDOID PROPHAGE"/>
    <property type="match status" value="1"/>
</dbReference>
<dbReference type="InterPro" id="IPR036162">
    <property type="entry name" value="Resolvase-like_N_sf"/>
</dbReference>
<evidence type="ECO:0000313" key="5">
    <source>
        <dbReference type="Proteomes" id="UP000011744"/>
    </source>
</evidence>
<sequence>MKFIAYYRVSTDRQGKSGLGLDAQRSAVTAFSSGRGTILGEFTEVESGRKIDRPQLQAALDAAARHRATLVIARLDRLARNVAFIANLMDSRVDFVACDMPEANRLTLHILAAVAEHEREMISLRTKAALAAARERGIRLGNPDCQGARTVAAERLSAAADRFAATLRPMVEGLRNQGLSLRAVASELNHRGIRTARGSEWQATSVRNLLARQS</sequence>
<dbReference type="eggNOG" id="COG1961">
    <property type="taxonomic scope" value="Bacteria"/>
</dbReference>
<gene>
    <name evidence="4" type="ORF">H261_20592</name>
</gene>
<dbReference type="SMART" id="SM00857">
    <property type="entry name" value="Resolvase"/>
    <property type="match status" value="1"/>
</dbReference>
<dbReference type="RefSeq" id="WP_008621411.1">
    <property type="nucleotide sequence ID" value="NZ_AONQ01000088.1"/>
</dbReference>
<comment type="caution">
    <text evidence="4">The sequence shown here is derived from an EMBL/GenBank/DDBJ whole genome shotgun (WGS) entry which is preliminary data.</text>
</comment>
<feature type="domain" description="Resolvase/invertase-type recombinase catalytic" evidence="3">
    <location>
        <begin position="2"/>
        <end position="137"/>
    </location>
</feature>
<name>M2ZL43_9PROT</name>
<evidence type="ECO:0000313" key="4">
    <source>
        <dbReference type="EMBL" id="EME68017.1"/>
    </source>
</evidence>
<dbReference type="EMBL" id="AONQ01000088">
    <property type="protein sequence ID" value="EME68017.1"/>
    <property type="molecule type" value="Genomic_DNA"/>
</dbReference>
<dbReference type="InterPro" id="IPR038109">
    <property type="entry name" value="DNA_bind_recomb_sf"/>
</dbReference>
<organism evidence="4 5">
    <name type="scientific">Paramagnetospirillum caucaseum</name>
    <dbReference type="NCBI Taxonomy" id="1244869"/>
    <lineage>
        <taxon>Bacteria</taxon>
        <taxon>Pseudomonadati</taxon>
        <taxon>Pseudomonadota</taxon>
        <taxon>Alphaproteobacteria</taxon>
        <taxon>Rhodospirillales</taxon>
        <taxon>Magnetospirillaceae</taxon>
        <taxon>Paramagnetospirillum</taxon>
    </lineage>
</organism>
<keyword evidence="1" id="KW-0238">DNA-binding</keyword>
<evidence type="ECO:0000256" key="1">
    <source>
        <dbReference type="ARBA" id="ARBA00023125"/>
    </source>
</evidence>
<dbReference type="Pfam" id="PF07508">
    <property type="entry name" value="Recombinase"/>
    <property type="match status" value="1"/>
</dbReference>
<dbReference type="InterPro" id="IPR006119">
    <property type="entry name" value="Resolv_N"/>
</dbReference>
<dbReference type="GO" id="GO:0000150">
    <property type="term" value="F:DNA strand exchange activity"/>
    <property type="evidence" value="ECO:0007669"/>
    <property type="project" value="InterPro"/>
</dbReference>
<reference evidence="4 5" key="1">
    <citation type="journal article" date="2014" name="Genome Announc.">
        <title>Draft Genome Sequence of Magnetospirillum sp. Strain SO-1, a Freshwater Magnetotactic Bacterium Isolated from the Ol'khovka River, Russia.</title>
        <authorList>
            <person name="Grouzdev D.S."/>
            <person name="Dziuba M.V."/>
            <person name="Sukhacheva M.S."/>
            <person name="Mardanov A.V."/>
            <person name="Beletskiy A.V."/>
            <person name="Kuznetsov B.B."/>
            <person name="Skryabin K.G."/>
        </authorList>
    </citation>
    <scope>NUCLEOTIDE SEQUENCE [LARGE SCALE GENOMIC DNA]</scope>
    <source>
        <strain evidence="4 5">SO-1</strain>
    </source>
</reference>
<dbReference type="Proteomes" id="UP000011744">
    <property type="component" value="Unassembled WGS sequence"/>
</dbReference>
<protein>
    <submittedName>
        <fullName evidence="4">Resolvase</fullName>
    </submittedName>
</protein>
<dbReference type="PROSITE" id="PS51736">
    <property type="entry name" value="RECOMBINASES_3"/>
    <property type="match status" value="1"/>
</dbReference>
<keyword evidence="5" id="KW-1185">Reference proteome</keyword>
<dbReference type="SUPFAM" id="SSF53041">
    <property type="entry name" value="Resolvase-like"/>
    <property type="match status" value="1"/>
</dbReference>
<dbReference type="OrthoDB" id="2290206at2"/>
<dbReference type="Gene3D" id="3.40.50.1390">
    <property type="entry name" value="Resolvase, N-terminal catalytic domain"/>
    <property type="match status" value="1"/>
</dbReference>
<dbReference type="InterPro" id="IPR050639">
    <property type="entry name" value="SSR_resolvase"/>
</dbReference>
<evidence type="ECO:0000256" key="2">
    <source>
        <dbReference type="ARBA" id="ARBA00023172"/>
    </source>
</evidence>
<accession>M2ZL43</accession>
<dbReference type="Pfam" id="PF00239">
    <property type="entry name" value="Resolvase"/>
    <property type="match status" value="1"/>
</dbReference>
<dbReference type="GO" id="GO:0003677">
    <property type="term" value="F:DNA binding"/>
    <property type="evidence" value="ECO:0007669"/>
    <property type="project" value="UniProtKB-KW"/>
</dbReference>
<evidence type="ECO:0000259" key="3">
    <source>
        <dbReference type="PROSITE" id="PS51736"/>
    </source>
</evidence>
<dbReference type="PANTHER" id="PTHR30461:SF2">
    <property type="entry name" value="SERINE RECOMBINASE PINE-RELATED"/>
    <property type="match status" value="1"/>
</dbReference>
<keyword evidence="2" id="KW-0233">DNA recombination</keyword>
<dbReference type="CDD" id="cd03768">
    <property type="entry name" value="SR_ResInv"/>
    <property type="match status" value="1"/>
</dbReference>